<evidence type="ECO:0000259" key="7">
    <source>
        <dbReference type="PROSITE" id="PS51406"/>
    </source>
</evidence>
<keyword evidence="9" id="KW-1185">Reference proteome</keyword>
<dbReference type="InterPro" id="IPR037579">
    <property type="entry name" value="FIB_ANG-like"/>
</dbReference>
<comment type="caution">
    <text evidence="8">The sequence shown here is derived from an EMBL/GenBank/DDBJ whole genome shotgun (WGS) entry which is preliminary data.</text>
</comment>
<feature type="domain" description="Fibrinogen C-terminal" evidence="7">
    <location>
        <begin position="14"/>
        <end position="232"/>
    </location>
</feature>
<name>A0AAD9KDQ4_RIDPI</name>
<organism evidence="8 9">
    <name type="scientific">Ridgeia piscesae</name>
    <name type="common">Tubeworm</name>
    <dbReference type="NCBI Taxonomy" id="27915"/>
    <lineage>
        <taxon>Eukaryota</taxon>
        <taxon>Metazoa</taxon>
        <taxon>Spiralia</taxon>
        <taxon>Lophotrochozoa</taxon>
        <taxon>Annelida</taxon>
        <taxon>Polychaeta</taxon>
        <taxon>Sedentaria</taxon>
        <taxon>Canalipalpata</taxon>
        <taxon>Sabellida</taxon>
        <taxon>Siboglinidae</taxon>
        <taxon>Ridgeia</taxon>
    </lineage>
</organism>
<dbReference type="InterPro" id="IPR014716">
    <property type="entry name" value="Fibrinogen_a/b/g_C_1"/>
</dbReference>
<evidence type="ECO:0000256" key="6">
    <source>
        <dbReference type="ARBA" id="ARBA00023180"/>
    </source>
</evidence>
<dbReference type="EMBL" id="JAODUO010001222">
    <property type="protein sequence ID" value="KAK2168598.1"/>
    <property type="molecule type" value="Genomic_DNA"/>
</dbReference>
<keyword evidence="4" id="KW-0175">Coiled coil</keyword>
<keyword evidence="2" id="KW-0964">Secreted</keyword>
<evidence type="ECO:0000256" key="2">
    <source>
        <dbReference type="ARBA" id="ARBA00022525"/>
    </source>
</evidence>
<dbReference type="PANTHER" id="PTHR47221">
    <property type="entry name" value="FIBRINOGEN ALPHA CHAIN"/>
    <property type="match status" value="1"/>
</dbReference>
<dbReference type="AlphaFoldDB" id="A0AAD9KDQ4"/>
<dbReference type="NCBIfam" id="NF040941">
    <property type="entry name" value="GGGWT_bact"/>
    <property type="match status" value="1"/>
</dbReference>
<keyword evidence="6" id="KW-0325">Glycoprotein</keyword>
<dbReference type="PROSITE" id="PS51406">
    <property type="entry name" value="FIBRINOGEN_C_2"/>
    <property type="match status" value="1"/>
</dbReference>
<dbReference type="Pfam" id="PF00147">
    <property type="entry name" value="Fibrinogen_C"/>
    <property type="match status" value="1"/>
</dbReference>
<dbReference type="Proteomes" id="UP001209878">
    <property type="component" value="Unassembled WGS sequence"/>
</dbReference>
<dbReference type="FunFam" id="3.90.215.10:FF:000001">
    <property type="entry name" value="Tenascin isoform 1"/>
    <property type="match status" value="1"/>
</dbReference>
<protein>
    <recommendedName>
        <fullName evidence="7">Fibrinogen C-terminal domain-containing protein</fullName>
    </recommendedName>
</protein>
<dbReference type="SUPFAM" id="SSF56496">
    <property type="entry name" value="Fibrinogen C-terminal domain-like"/>
    <property type="match status" value="1"/>
</dbReference>
<comment type="subcellular location">
    <subcellularLocation>
        <location evidence="1">Secreted</location>
    </subcellularLocation>
</comment>
<evidence type="ECO:0000256" key="5">
    <source>
        <dbReference type="ARBA" id="ARBA00023157"/>
    </source>
</evidence>
<dbReference type="InterPro" id="IPR002181">
    <property type="entry name" value="Fibrinogen_a/b/g_C_dom"/>
</dbReference>
<dbReference type="InterPro" id="IPR036056">
    <property type="entry name" value="Fibrinogen-like_C"/>
</dbReference>
<dbReference type="Gene3D" id="3.90.215.10">
    <property type="entry name" value="Gamma Fibrinogen, chain A, domain 1"/>
    <property type="match status" value="1"/>
</dbReference>
<dbReference type="SMART" id="SM00186">
    <property type="entry name" value="FBG"/>
    <property type="match status" value="1"/>
</dbReference>
<evidence type="ECO:0000256" key="1">
    <source>
        <dbReference type="ARBA" id="ARBA00004613"/>
    </source>
</evidence>
<proteinExistence type="predicted"/>
<evidence type="ECO:0000256" key="4">
    <source>
        <dbReference type="ARBA" id="ARBA00023054"/>
    </source>
</evidence>
<evidence type="ECO:0000313" key="8">
    <source>
        <dbReference type="EMBL" id="KAK2168598.1"/>
    </source>
</evidence>
<dbReference type="PANTHER" id="PTHR47221:SF6">
    <property type="entry name" value="FIBRINOGEN ALPHA CHAIN"/>
    <property type="match status" value="1"/>
</dbReference>
<reference evidence="8" key="1">
    <citation type="journal article" date="2023" name="Mol. Biol. Evol.">
        <title>Third-Generation Sequencing Reveals the Adaptive Role of the Epigenome in Three Deep-Sea Polychaetes.</title>
        <authorList>
            <person name="Perez M."/>
            <person name="Aroh O."/>
            <person name="Sun Y."/>
            <person name="Lan Y."/>
            <person name="Juniper S.K."/>
            <person name="Young C.R."/>
            <person name="Angers B."/>
            <person name="Qian P.Y."/>
        </authorList>
    </citation>
    <scope>NUCLEOTIDE SEQUENCE</scope>
    <source>
        <strain evidence="8">R07B-5</strain>
    </source>
</reference>
<sequence>MAGCKLRELEETCLTPVPAATDCADLQKQGHSTSGVYDIRLVPSNETIKIYCDMETDGGGWLVFQRRQDGSISFRRNWQHYKDGFGNLTGEFWLGNDNLHAITAHKVYTLRIDMGNFEGVTKYAVYPNFTVASESNTYNITHGPYSGTAGSSLRWHNGVAFSTYDRDNDGSKDHCAQFFGGGWWYHANCYSSSLNGQYHSDPYAPQDRGGIHWSPWTGFKYSLKSVEMKLRP</sequence>
<accession>A0AAD9KDQ4</accession>
<dbReference type="CDD" id="cd00087">
    <property type="entry name" value="FReD"/>
    <property type="match status" value="1"/>
</dbReference>
<keyword evidence="5" id="KW-1015">Disulfide bond</keyword>
<evidence type="ECO:0000256" key="3">
    <source>
        <dbReference type="ARBA" id="ARBA00022729"/>
    </source>
</evidence>
<evidence type="ECO:0000313" key="9">
    <source>
        <dbReference type="Proteomes" id="UP001209878"/>
    </source>
</evidence>
<gene>
    <name evidence="8" type="ORF">NP493_1217g00076</name>
</gene>
<keyword evidence="3" id="KW-0732">Signal</keyword>
<dbReference type="GO" id="GO:0005576">
    <property type="term" value="C:extracellular region"/>
    <property type="evidence" value="ECO:0007669"/>
    <property type="project" value="UniProtKB-SubCell"/>
</dbReference>